<feature type="disulfide bond" evidence="9">
    <location>
        <begin position="122"/>
        <end position="185"/>
    </location>
</feature>
<evidence type="ECO:0000313" key="13">
    <source>
        <dbReference type="EMBL" id="CAH1439147.1"/>
    </source>
</evidence>
<protein>
    <recommendedName>
        <fullName evidence="11 12">Tyrosinase copper-binding domain-containing protein</fullName>
    </recommendedName>
</protein>
<comment type="cofactor">
    <cofactor evidence="8">
        <name>Cu(2+)</name>
        <dbReference type="ChEBI" id="CHEBI:29036"/>
    </cofactor>
    <text evidence="8">Binds 2 copper ions per subunit.</text>
</comment>
<dbReference type="FunFam" id="1.10.1280.10:FF:000007">
    <property type="entry name" value="Polyphenol oxidase, chloroplastic"/>
    <property type="match status" value="1"/>
</dbReference>
<evidence type="ECO:0000256" key="9">
    <source>
        <dbReference type="PIRSR" id="PIRSR000290-2"/>
    </source>
</evidence>
<evidence type="ECO:0000259" key="12">
    <source>
        <dbReference type="PROSITE" id="PS00498"/>
    </source>
</evidence>
<organism evidence="13 14">
    <name type="scientific">Lactuca virosa</name>
    <dbReference type="NCBI Taxonomy" id="75947"/>
    <lineage>
        <taxon>Eukaryota</taxon>
        <taxon>Viridiplantae</taxon>
        <taxon>Streptophyta</taxon>
        <taxon>Embryophyta</taxon>
        <taxon>Tracheophyta</taxon>
        <taxon>Spermatophyta</taxon>
        <taxon>Magnoliopsida</taxon>
        <taxon>eudicotyledons</taxon>
        <taxon>Gunneridae</taxon>
        <taxon>Pentapetalae</taxon>
        <taxon>asterids</taxon>
        <taxon>campanulids</taxon>
        <taxon>Asterales</taxon>
        <taxon>Asteraceae</taxon>
        <taxon>Cichorioideae</taxon>
        <taxon>Cichorieae</taxon>
        <taxon>Lactucinae</taxon>
        <taxon>Lactuca</taxon>
    </lineage>
</organism>
<evidence type="ECO:0000256" key="3">
    <source>
        <dbReference type="ARBA" id="ARBA00022723"/>
    </source>
</evidence>
<dbReference type="PANTHER" id="PTHR11474:SF76">
    <property type="entry name" value="SHKT DOMAIN-CONTAINING PROTEIN"/>
    <property type="match status" value="1"/>
</dbReference>
<evidence type="ECO:0000256" key="1">
    <source>
        <dbReference type="ARBA" id="ARBA00009928"/>
    </source>
</evidence>
<feature type="binding site" evidence="8">
    <location>
        <position position="370"/>
    </location>
    <ligand>
        <name>Cu cation</name>
        <dbReference type="ChEBI" id="CHEBI:23378"/>
        <label>B</label>
    </ligand>
</feature>
<dbReference type="InterPro" id="IPR002227">
    <property type="entry name" value="Tyrosinase_Cu-bd"/>
</dbReference>
<evidence type="ECO:0000256" key="6">
    <source>
        <dbReference type="ARBA" id="ARBA00023008"/>
    </source>
</evidence>
<dbReference type="InterPro" id="IPR022739">
    <property type="entry name" value="Polyphenol_oxidase_cen"/>
</dbReference>
<dbReference type="InterPro" id="IPR016213">
    <property type="entry name" value="Polyphenol_oxidase"/>
</dbReference>
<dbReference type="InterPro" id="IPR022740">
    <property type="entry name" value="Polyphenol_oxidase_C"/>
</dbReference>
<dbReference type="GO" id="GO:0004097">
    <property type="term" value="F:catechol oxidase activity"/>
    <property type="evidence" value="ECO:0007669"/>
    <property type="project" value="InterPro"/>
</dbReference>
<sequence length="601" mass="67655">MASFASSPTKTLTGTASRSERRISFSSTYSSSFSFKSSQVPIAGISKHRHAVSCKTLDDDHHHHTNSGKLDRRNIILGLGGLYGTAATFGSNSPAIADPIMAPDLSKCGPADLPAGAVSTDCCPPYTTKILDFKLPPPSNTFRVRPAAHLVDNDYIAKFNKAIELMKALPDDDPRSFKQQANVHCAYCDGAYDQVGFPDLELQVHNSWLFFPFHRHYMYFFEKICGKLIDDPNFAIPFWNWDAPDGMKIPDIYTNKKSSLYDPLRDVDHQPPSLIDLDFNGVDENLSPSEQTSTNLTIMYRQMVSSSKTASLFMGSPYRAGDDASPGSGSIENTPHNPVHIWAGDWKHNNGKNMGNLYSAARDPLFYAHHGNIDRMWSVWKTLGGRRKDFTDNDWLDSSFLFYDENAELNRVKVRDCLDTKNLGYVYQDVEIPWLKSKPVPRRTRPKNKPQHNKRAVARADEYIPFAKEVFPASLNEVIKVLVPRPKISRSKKQKEEEEEILVIEGIEVKIDEFVKFDVFVNDEDDGMRATADKTEFAGSFVNVPHTHKHGKNLKTRLRLGISELLEDLKAEDDENVLVTLVPKTRGSGICIAEIKIEHEE</sequence>
<evidence type="ECO:0000256" key="4">
    <source>
        <dbReference type="ARBA" id="ARBA00022784"/>
    </source>
</evidence>
<dbReference type="Pfam" id="PF00264">
    <property type="entry name" value="Tyrosinase"/>
    <property type="match status" value="1"/>
</dbReference>
<evidence type="ECO:0000256" key="7">
    <source>
        <dbReference type="ARBA" id="ARBA00023157"/>
    </source>
</evidence>
<keyword evidence="14" id="KW-1185">Reference proteome</keyword>
<dbReference type="InterPro" id="IPR050316">
    <property type="entry name" value="Tyrosinase/Hemocyanin"/>
</dbReference>
<evidence type="ECO:0000256" key="10">
    <source>
        <dbReference type="PIRSR" id="PIRSR000290-3"/>
    </source>
</evidence>
<proteinExistence type="inferred from homology"/>
<dbReference type="PROSITE" id="PS00498">
    <property type="entry name" value="TYROSINASE_2"/>
    <property type="match status" value="1"/>
</dbReference>
<reference evidence="13 14" key="1">
    <citation type="submission" date="2022-01" db="EMBL/GenBank/DDBJ databases">
        <authorList>
            <person name="Xiong W."/>
            <person name="Schranz E."/>
        </authorList>
    </citation>
    <scope>NUCLEOTIDE SEQUENCE [LARGE SCALE GENOMIC DNA]</scope>
</reference>
<accession>A0AAU9NMM9</accession>
<evidence type="ECO:0000256" key="2">
    <source>
        <dbReference type="ARBA" id="ARBA00011245"/>
    </source>
</evidence>
<comment type="subunit">
    <text evidence="2">Monomer.</text>
</comment>
<feature type="binding site" evidence="8">
    <location>
        <position position="214"/>
    </location>
    <ligand>
        <name>Cu cation</name>
        <dbReference type="ChEBI" id="CHEBI:23378"/>
        <label>A</label>
    </ligand>
</feature>
<keyword evidence="4" id="KW-0883">Thioether bond</keyword>
<keyword evidence="5" id="KW-0560">Oxidoreductase</keyword>
<feature type="binding site" evidence="8">
    <location>
        <position position="184"/>
    </location>
    <ligand>
        <name>Cu cation</name>
        <dbReference type="ChEBI" id="CHEBI:23378"/>
        <label>A</label>
    </ligand>
</feature>
<dbReference type="Proteomes" id="UP001157418">
    <property type="component" value="Unassembled WGS sequence"/>
</dbReference>
<comment type="similarity">
    <text evidence="1">Belongs to the tyrosinase family.</text>
</comment>
<dbReference type="GO" id="GO:0046148">
    <property type="term" value="P:pigment biosynthetic process"/>
    <property type="evidence" value="ECO:0007669"/>
    <property type="project" value="InterPro"/>
</dbReference>
<gene>
    <name evidence="13" type="ORF">LVIROSA_LOCUS25362</name>
</gene>
<evidence type="ECO:0000256" key="8">
    <source>
        <dbReference type="PIRSR" id="PIRSR000290-1"/>
    </source>
</evidence>
<dbReference type="InterPro" id="IPR008922">
    <property type="entry name" value="Di-copper_centre_dom_sf"/>
</dbReference>
<dbReference type="GO" id="GO:0005507">
    <property type="term" value="F:copper ion binding"/>
    <property type="evidence" value="ECO:0007669"/>
    <property type="project" value="UniProtKB-ARBA"/>
</dbReference>
<feature type="cross-link" description="2'-(S-cysteinyl)-histidine (Cys-His)" evidence="10">
    <location>
        <begin position="188"/>
        <end position="205"/>
    </location>
</feature>
<keyword evidence="7 9" id="KW-1015">Disulfide bond</keyword>
<evidence type="ECO:0000259" key="11">
    <source>
        <dbReference type="PROSITE" id="PS00497"/>
    </source>
</evidence>
<name>A0AAU9NMM9_9ASTR</name>
<dbReference type="PRINTS" id="PR00092">
    <property type="entry name" value="TYROSINASE"/>
</dbReference>
<comment type="caution">
    <text evidence="13">The sequence shown here is derived from an EMBL/GenBank/DDBJ whole genome shotgun (WGS) entry which is preliminary data.</text>
</comment>
<dbReference type="SUPFAM" id="SSF48056">
    <property type="entry name" value="Di-copper centre-containing domain"/>
    <property type="match status" value="1"/>
</dbReference>
<feature type="domain" description="Tyrosinase copper-binding" evidence="11">
    <location>
        <begin position="205"/>
        <end position="222"/>
    </location>
</feature>
<evidence type="ECO:0000313" key="14">
    <source>
        <dbReference type="Proteomes" id="UP001157418"/>
    </source>
</evidence>
<feature type="binding site" evidence="8">
    <location>
        <position position="205"/>
    </location>
    <ligand>
        <name>Cu cation</name>
        <dbReference type="ChEBI" id="CHEBI:23378"/>
        <label>A</label>
    </ligand>
</feature>
<feature type="domain" description="Tyrosinase copper-binding" evidence="12">
    <location>
        <begin position="363"/>
        <end position="374"/>
    </location>
</feature>
<dbReference type="PIRSF" id="PIRSF000290">
    <property type="entry name" value="PPO_plant"/>
    <property type="match status" value="1"/>
</dbReference>
<keyword evidence="3 8" id="KW-0479">Metal-binding</keyword>
<feature type="binding site" evidence="8">
    <location>
        <position position="340"/>
    </location>
    <ligand>
        <name>Cu cation</name>
        <dbReference type="ChEBI" id="CHEBI:23378"/>
        <label>B</label>
    </ligand>
</feature>
<dbReference type="Pfam" id="PF12143">
    <property type="entry name" value="PPO1_KFDV"/>
    <property type="match status" value="1"/>
</dbReference>
<dbReference type="Pfam" id="PF12142">
    <property type="entry name" value="PPO1_DWL"/>
    <property type="match status" value="1"/>
</dbReference>
<feature type="binding site" evidence="8">
    <location>
        <position position="336"/>
    </location>
    <ligand>
        <name>Cu cation</name>
        <dbReference type="ChEBI" id="CHEBI:23378"/>
        <label>B</label>
    </ligand>
</feature>
<dbReference type="AlphaFoldDB" id="A0AAU9NMM9"/>
<keyword evidence="6 8" id="KW-0186">Copper</keyword>
<evidence type="ECO:0000256" key="5">
    <source>
        <dbReference type="ARBA" id="ARBA00023002"/>
    </source>
</evidence>
<dbReference type="EMBL" id="CAKMRJ010004482">
    <property type="protein sequence ID" value="CAH1439147.1"/>
    <property type="molecule type" value="Genomic_DNA"/>
</dbReference>
<feature type="disulfide bond" evidence="9">
    <location>
        <begin position="108"/>
        <end position="123"/>
    </location>
</feature>
<dbReference type="Gene3D" id="1.10.1280.10">
    <property type="entry name" value="Di-copper center containing domain from catechol oxidase"/>
    <property type="match status" value="1"/>
</dbReference>
<dbReference type="PANTHER" id="PTHR11474">
    <property type="entry name" value="TYROSINASE FAMILY MEMBER"/>
    <property type="match status" value="1"/>
</dbReference>
<dbReference type="PROSITE" id="PS00497">
    <property type="entry name" value="TYROSINASE_1"/>
    <property type="match status" value="1"/>
</dbReference>